<evidence type="ECO:0000313" key="2">
    <source>
        <dbReference type="EMBL" id="MDA0185826.1"/>
    </source>
</evidence>
<evidence type="ECO:0000256" key="1">
    <source>
        <dbReference type="SAM" id="MobiDB-lite"/>
    </source>
</evidence>
<protein>
    <submittedName>
        <fullName evidence="2">Uncharacterized protein</fullName>
    </submittedName>
</protein>
<proteinExistence type="predicted"/>
<dbReference type="InterPro" id="IPR018130">
    <property type="entry name" value="Ribosomal_uS2_CS"/>
</dbReference>
<name>A0A9X3SDK2_9ACTN</name>
<dbReference type="EMBL" id="JAPDDP010000167">
    <property type="protein sequence ID" value="MDA0185826.1"/>
    <property type="molecule type" value="Genomic_DNA"/>
</dbReference>
<gene>
    <name evidence="2" type="ORF">OJ997_36315</name>
</gene>
<feature type="compositionally biased region" description="Low complexity" evidence="1">
    <location>
        <begin position="46"/>
        <end position="59"/>
    </location>
</feature>
<evidence type="ECO:0000313" key="3">
    <source>
        <dbReference type="Proteomes" id="UP001147653"/>
    </source>
</evidence>
<feature type="non-terminal residue" evidence="2">
    <location>
        <position position="109"/>
    </location>
</feature>
<organism evidence="2 3">
    <name type="scientific">Solirubrobacter phytolaccae</name>
    <dbReference type="NCBI Taxonomy" id="1404360"/>
    <lineage>
        <taxon>Bacteria</taxon>
        <taxon>Bacillati</taxon>
        <taxon>Actinomycetota</taxon>
        <taxon>Thermoleophilia</taxon>
        <taxon>Solirubrobacterales</taxon>
        <taxon>Solirubrobacteraceae</taxon>
        <taxon>Solirubrobacter</taxon>
    </lineage>
</organism>
<dbReference type="PROSITE" id="PS00962">
    <property type="entry name" value="RIBOSOMAL_S2_1"/>
    <property type="match status" value="1"/>
</dbReference>
<dbReference type="GO" id="GO:0006412">
    <property type="term" value="P:translation"/>
    <property type="evidence" value="ECO:0007669"/>
    <property type="project" value="InterPro"/>
</dbReference>
<dbReference type="AlphaFoldDB" id="A0A9X3SDK2"/>
<comment type="caution">
    <text evidence="2">The sequence shown here is derived from an EMBL/GenBank/DDBJ whole genome shotgun (WGS) entry which is preliminary data.</text>
</comment>
<keyword evidence="3" id="KW-1185">Reference proteome</keyword>
<reference evidence="2" key="1">
    <citation type="submission" date="2022-10" db="EMBL/GenBank/DDBJ databases">
        <title>The WGS of Solirubrobacter phytolaccae KCTC 29190.</title>
        <authorList>
            <person name="Jiang Z."/>
        </authorList>
    </citation>
    <scope>NUCLEOTIDE SEQUENCE</scope>
    <source>
        <strain evidence="2">KCTC 29190</strain>
    </source>
</reference>
<dbReference type="Proteomes" id="UP001147653">
    <property type="component" value="Unassembled WGS sequence"/>
</dbReference>
<sequence>MNDLITTLAAEDPARDATPTAAEATRMDDTLRALLAAEAHVGAAGAARVGPAGAAPMGAQRNAREGAAGAAPVGAHNDARVAAAGAAPAGHAGAFAAGAARRAREVGGQ</sequence>
<dbReference type="GO" id="GO:0003735">
    <property type="term" value="F:structural constituent of ribosome"/>
    <property type="evidence" value="ECO:0007669"/>
    <property type="project" value="InterPro"/>
</dbReference>
<feature type="region of interest" description="Disordered" evidence="1">
    <location>
        <begin position="1"/>
        <end position="22"/>
    </location>
</feature>
<dbReference type="GO" id="GO:0005840">
    <property type="term" value="C:ribosome"/>
    <property type="evidence" value="ECO:0007669"/>
    <property type="project" value="InterPro"/>
</dbReference>
<feature type="region of interest" description="Disordered" evidence="1">
    <location>
        <begin position="46"/>
        <end position="73"/>
    </location>
</feature>
<accession>A0A9X3SDK2</accession>